<reference evidence="3 4" key="1">
    <citation type="journal article" date="2019" name="Sci. Rep.">
        <title>A high-quality genome of Eragrostis curvula grass provides insights into Poaceae evolution and supports new strategies to enhance forage quality.</title>
        <authorList>
            <person name="Carballo J."/>
            <person name="Santos B.A.C.M."/>
            <person name="Zappacosta D."/>
            <person name="Garbus I."/>
            <person name="Selva J.P."/>
            <person name="Gallo C.A."/>
            <person name="Diaz A."/>
            <person name="Albertini E."/>
            <person name="Caccamo M."/>
            <person name="Echenique V."/>
        </authorList>
    </citation>
    <scope>NUCLEOTIDE SEQUENCE [LARGE SCALE GENOMIC DNA]</scope>
    <source>
        <strain evidence="4">cv. Victoria</strain>
        <tissue evidence="3">Leaf</tissue>
    </source>
</reference>
<evidence type="ECO:0000256" key="1">
    <source>
        <dbReference type="SAM" id="MobiDB-lite"/>
    </source>
</evidence>
<evidence type="ECO:0000313" key="3">
    <source>
        <dbReference type="EMBL" id="TVU02853.1"/>
    </source>
</evidence>
<keyword evidence="4" id="KW-1185">Reference proteome</keyword>
<name>A0A5J9SV07_9POAL</name>
<evidence type="ECO:0000259" key="2">
    <source>
        <dbReference type="PROSITE" id="PS51277"/>
    </source>
</evidence>
<evidence type="ECO:0000313" key="4">
    <source>
        <dbReference type="Proteomes" id="UP000324897"/>
    </source>
</evidence>
<feature type="non-terminal residue" evidence="3">
    <location>
        <position position="1"/>
    </location>
</feature>
<gene>
    <name evidence="3" type="ORF">EJB05_51639</name>
</gene>
<dbReference type="EMBL" id="RWGY01000268">
    <property type="protein sequence ID" value="TVU02853.1"/>
    <property type="molecule type" value="Genomic_DNA"/>
</dbReference>
<dbReference type="AlphaFoldDB" id="A0A5J9SV07"/>
<dbReference type="Gramene" id="TVU02853">
    <property type="protein sequence ID" value="TVU02853"/>
    <property type="gene ID" value="EJB05_51639"/>
</dbReference>
<feature type="domain" description="BURP" evidence="2">
    <location>
        <begin position="127"/>
        <end position="216"/>
    </location>
</feature>
<feature type="compositionally biased region" description="Basic residues" evidence="1">
    <location>
        <begin position="63"/>
        <end position="72"/>
    </location>
</feature>
<comment type="caution">
    <text evidence="3">The sequence shown here is derived from an EMBL/GenBank/DDBJ whole genome shotgun (WGS) entry which is preliminary data.</text>
</comment>
<dbReference type="Pfam" id="PF03181">
    <property type="entry name" value="BURP"/>
    <property type="match status" value="1"/>
</dbReference>
<organism evidence="3 4">
    <name type="scientific">Eragrostis curvula</name>
    <name type="common">weeping love grass</name>
    <dbReference type="NCBI Taxonomy" id="38414"/>
    <lineage>
        <taxon>Eukaryota</taxon>
        <taxon>Viridiplantae</taxon>
        <taxon>Streptophyta</taxon>
        <taxon>Embryophyta</taxon>
        <taxon>Tracheophyta</taxon>
        <taxon>Spermatophyta</taxon>
        <taxon>Magnoliopsida</taxon>
        <taxon>Liliopsida</taxon>
        <taxon>Poales</taxon>
        <taxon>Poaceae</taxon>
        <taxon>PACMAD clade</taxon>
        <taxon>Chloridoideae</taxon>
        <taxon>Eragrostideae</taxon>
        <taxon>Eragrostidinae</taxon>
        <taxon>Eragrostis</taxon>
    </lineage>
</organism>
<dbReference type="InterPro" id="IPR004873">
    <property type="entry name" value="BURP_dom"/>
</dbReference>
<proteinExistence type="predicted"/>
<feature type="compositionally biased region" description="Basic residues" evidence="1">
    <location>
        <begin position="27"/>
        <end position="36"/>
    </location>
</feature>
<protein>
    <recommendedName>
        <fullName evidence="2">BURP domain-containing protein</fullName>
    </recommendedName>
</protein>
<dbReference type="Proteomes" id="UP000324897">
    <property type="component" value="Unassembled WGS sequence"/>
</dbReference>
<dbReference type="PROSITE" id="PS51277">
    <property type="entry name" value="BURP"/>
    <property type="match status" value="1"/>
</dbReference>
<sequence>MAKIRCQQSPSPPAARSHSFMADARRSPPHRAHTRPWRAEGEPSIGPPSGAMAQEDDGWQLVQHKKLPKRKAPASPPSSSPFPSVEKFHKIPINTRVSPDVKSAAPHDSRSWVAARHSRRDVSVLLRVKAKAGNPMVSGGIPSLNLPRQLYKVQAGRSPRSTATSYMGCHKVPFPYRMYYCHMTPVLLDRSYVVSLCGIGKGSAADMLACYHLDTA</sequence>
<accession>A0A5J9SV07</accession>
<feature type="region of interest" description="Disordered" evidence="1">
    <location>
        <begin position="1"/>
        <end position="86"/>
    </location>
</feature>